<dbReference type="Pfam" id="PF07690">
    <property type="entry name" value="MFS_1"/>
    <property type="match status" value="1"/>
</dbReference>
<dbReference type="InterPro" id="IPR011701">
    <property type="entry name" value="MFS"/>
</dbReference>
<accession>A0ABR4NT45</accession>
<evidence type="ECO:0000256" key="7">
    <source>
        <dbReference type="SAM" id="Phobius"/>
    </source>
</evidence>
<evidence type="ECO:0000256" key="1">
    <source>
        <dbReference type="ARBA" id="ARBA00004127"/>
    </source>
</evidence>
<dbReference type="EMBL" id="JBEVYD010000006">
    <property type="protein sequence ID" value="KAL3231639.1"/>
    <property type="molecule type" value="Genomic_DNA"/>
</dbReference>
<dbReference type="Proteomes" id="UP001623330">
    <property type="component" value="Unassembled WGS sequence"/>
</dbReference>
<keyword evidence="6 7" id="KW-0472">Membrane</keyword>
<keyword evidence="3" id="KW-0813">Transport</keyword>
<feature type="transmembrane region" description="Helical" evidence="7">
    <location>
        <begin position="197"/>
        <end position="218"/>
    </location>
</feature>
<comment type="caution">
    <text evidence="8">The sequence shown here is derived from an EMBL/GenBank/DDBJ whole genome shotgun (WGS) entry which is preliminary data.</text>
</comment>
<feature type="transmembrane region" description="Helical" evidence="7">
    <location>
        <begin position="224"/>
        <end position="245"/>
    </location>
</feature>
<evidence type="ECO:0000256" key="3">
    <source>
        <dbReference type="ARBA" id="ARBA00022448"/>
    </source>
</evidence>
<evidence type="ECO:0000313" key="9">
    <source>
        <dbReference type="Proteomes" id="UP001623330"/>
    </source>
</evidence>
<sequence>MESTKSGEEEFELDGLHSVNAEPSSGFIRKDGKTEPIEGLDSAPLIREVYWNDNRIHLYELDYERIPMVRYQVAFCLVMFVVFGFNDQITGSLLPTLIEDYHVSQVVVSSIFLIQLSGYTCASLLNERVHRLGGIKGAMMMVCVLCMVPLLILALRPPNFAIYAICCFPMGLGLGIMDAAANVLMGNLKTHNNEWMGILHALYGAAAMVTPTTVSYFVKWGHWSYFFFIPLTCATTSLILIFPAFKFETKAKYNYLSTLDHDGNESNSDVDETHLFQILKNPVVALYSLYMFLYLGAEITTGSWFFTYLLKTKSDNRISMSYVAASFWAGITMGRLCLGFVTKRLFSNEYKASNAYSWVALVFYSLFVAIGLLQYQSTFYYMCIWISVFFGGFFIGPLFPNASIVALQNLPPKLHISGMGTAVAIGGCGGAALPYISGIIIHNVGEGIIPTLCWSMVVAFTIVWYLYPRFIPALR</sequence>
<comment type="similarity">
    <text evidence="2">Belongs to the major facilitator superfamily.</text>
</comment>
<feature type="transmembrane region" description="Helical" evidence="7">
    <location>
        <begin position="353"/>
        <end position="373"/>
    </location>
</feature>
<name>A0ABR4NT45_9SACH</name>
<feature type="transmembrane region" description="Helical" evidence="7">
    <location>
        <begin position="106"/>
        <end position="125"/>
    </location>
</feature>
<keyword evidence="5 7" id="KW-1133">Transmembrane helix</keyword>
<evidence type="ECO:0000256" key="5">
    <source>
        <dbReference type="ARBA" id="ARBA00022989"/>
    </source>
</evidence>
<feature type="transmembrane region" description="Helical" evidence="7">
    <location>
        <begin position="447"/>
        <end position="467"/>
    </location>
</feature>
<feature type="transmembrane region" description="Helical" evidence="7">
    <location>
        <begin position="284"/>
        <end position="306"/>
    </location>
</feature>
<feature type="transmembrane region" description="Helical" evidence="7">
    <location>
        <begin position="379"/>
        <end position="399"/>
    </location>
</feature>
<feature type="transmembrane region" description="Helical" evidence="7">
    <location>
        <begin position="161"/>
        <end position="185"/>
    </location>
</feature>
<dbReference type="PANTHER" id="PTHR23514">
    <property type="entry name" value="BYPASS OF STOP CODON PROTEIN 6"/>
    <property type="match status" value="1"/>
</dbReference>
<evidence type="ECO:0000256" key="4">
    <source>
        <dbReference type="ARBA" id="ARBA00022692"/>
    </source>
</evidence>
<comment type="subcellular location">
    <subcellularLocation>
        <location evidence="1">Endomembrane system</location>
        <topology evidence="1">Multi-pass membrane protein</topology>
    </subcellularLocation>
</comment>
<gene>
    <name evidence="8" type="ORF">RNJ44_00174</name>
</gene>
<evidence type="ECO:0000313" key="8">
    <source>
        <dbReference type="EMBL" id="KAL3231639.1"/>
    </source>
</evidence>
<keyword evidence="4 7" id="KW-0812">Transmembrane</keyword>
<feature type="transmembrane region" description="Helical" evidence="7">
    <location>
        <begin position="318"/>
        <end position="341"/>
    </location>
</feature>
<proteinExistence type="inferred from homology"/>
<dbReference type="Gene3D" id="1.20.1250.20">
    <property type="entry name" value="MFS general substrate transporter like domains"/>
    <property type="match status" value="2"/>
</dbReference>
<organism evidence="8 9">
    <name type="scientific">Nakaseomyces bracarensis</name>
    <dbReference type="NCBI Taxonomy" id="273131"/>
    <lineage>
        <taxon>Eukaryota</taxon>
        <taxon>Fungi</taxon>
        <taxon>Dikarya</taxon>
        <taxon>Ascomycota</taxon>
        <taxon>Saccharomycotina</taxon>
        <taxon>Saccharomycetes</taxon>
        <taxon>Saccharomycetales</taxon>
        <taxon>Saccharomycetaceae</taxon>
        <taxon>Nakaseomyces</taxon>
    </lineage>
</organism>
<dbReference type="SUPFAM" id="SSF103473">
    <property type="entry name" value="MFS general substrate transporter"/>
    <property type="match status" value="1"/>
</dbReference>
<feature type="transmembrane region" description="Helical" evidence="7">
    <location>
        <begin position="137"/>
        <end position="155"/>
    </location>
</feature>
<feature type="transmembrane region" description="Helical" evidence="7">
    <location>
        <begin position="68"/>
        <end position="86"/>
    </location>
</feature>
<evidence type="ECO:0000256" key="2">
    <source>
        <dbReference type="ARBA" id="ARBA00008335"/>
    </source>
</evidence>
<protein>
    <submittedName>
        <fullName evidence="8">Bypass of stop codon protein 6</fullName>
    </submittedName>
</protein>
<dbReference type="PANTHER" id="PTHR23514:SF3">
    <property type="entry name" value="BYPASS OF STOP CODON PROTEIN 6"/>
    <property type="match status" value="1"/>
</dbReference>
<keyword evidence="9" id="KW-1185">Reference proteome</keyword>
<dbReference type="InterPro" id="IPR036259">
    <property type="entry name" value="MFS_trans_sf"/>
</dbReference>
<reference evidence="8 9" key="1">
    <citation type="submission" date="2024-05" db="EMBL/GenBank/DDBJ databases">
        <title>Long read based assembly of the Candida bracarensis genome reveals expanded adhesin content.</title>
        <authorList>
            <person name="Marcet-Houben M."/>
            <person name="Ksiezopolska E."/>
            <person name="Gabaldon T."/>
        </authorList>
    </citation>
    <scope>NUCLEOTIDE SEQUENCE [LARGE SCALE GENOMIC DNA]</scope>
    <source>
        <strain evidence="8 9">CBM6</strain>
    </source>
</reference>
<feature type="transmembrane region" description="Helical" evidence="7">
    <location>
        <begin position="420"/>
        <end position="441"/>
    </location>
</feature>
<evidence type="ECO:0000256" key="6">
    <source>
        <dbReference type="ARBA" id="ARBA00023136"/>
    </source>
</evidence>
<dbReference type="InterPro" id="IPR051788">
    <property type="entry name" value="MFS_Transporter"/>
</dbReference>